<dbReference type="PANTHER" id="PTHR13748:SF62">
    <property type="entry name" value="COBW DOMAIN-CONTAINING PROTEIN"/>
    <property type="match status" value="1"/>
</dbReference>
<evidence type="ECO:0000259" key="1">
    <source>
        <dbReference type="Pfam" id="PF02492"/>
    </source>
</evidence>
<dbReference type="InterPro" id="IPR051316">
    <property type="entry name" value="Zinc-reg_GTPase_activator"/>
</dbReference>
<dbReference type="EMBL" id="CAXAMN010002514">
    <property type="protein sequence ID" value="CAK8999997.1"/>
    <property type="molecule type" value="Genomic_DNA"/>
</dbReference>
<dbReference type="SUPFAM" id="SSF52540">
    <property type="entry name" value="P-loop containing nucleoside triphosphate hydrolases"/>
    <property type="match status" value="1"/>
</dbReference>
<accession>A0ABP0IEV3</accession>
<protein>
    <recommendedName>
        <fullName evidence="1">CobW/HypB/UreG nucleotide-binding domain-containing protein</fullName>
    </recommendedName>
</protein>
<evidence type="ECO:0000313" key="2">
    <source>
        <dbReference type="EMBL" id="CAK8999997.1"/>
    </source>
</evidence>
<comment type="caution">
    <text evidence="2">The sequence shown here is derived from an EMBL/GenBank/DDBJ whole genome shotgun (WGS) entry which is preliminary data.</text>
</comment>
<feature type="domain" description="CobW/HypB/UreG nucleotide-binding" evidence="1">
    <location>
        <begin position="9"/>
        <end position="167"/>
    </location>
</feature>
<dbReference type="InterPro" id="IPR003495">
    <property type="entry name" value="CobW/HypB/UreG_nucleotide-bd"/>
</dbReference>
<reference evidence="2 3" key="1">
    <citation type="submission" date="2024-02" db="EMBL/GenBank/DDBJ databases">
        <authorList>
            <person name="Chen Y."/>
            <person name="Shah S."/>
            <person name="Dougan E. K."/>
            <person name="Thang M."/>
            <person name="Chan C."/>
        </authorList>
    </citation>
    <scope>NUCLEOTIDE SEQUENCE [LARGE SCALE GENOMIC DNA]</scope>
</reference>
<sequence>MASPSSPVPVTIIAGSFGSGKTTLCNQLLETCAAARASVAVISHRFAEEYACQPVVIDQSHCNLVEEVFDYGSGCLCCTPGGELNQMLNNMIMWGEHYDHVLVRAGPAADPLLFADAVQRSSAYRISGLVTVVNSSMLSYPEQLTYGASFDQLQAADVLLLRLEKADGEVEALQQLQDICQAKGISTPIRLWRHGTAIDSEFLLNCRPDDREYTCKPSSLVPNLMASHDTNFKAIQMVENGIVSLQATQQWAVSLLRQGFIVRLKALLPVRIEGDMWMLLINATRGQAMGLSVVKEAPTQVFMGDLQTLVLRKVEAADATKPLCRLFLLLGPPMAKGLGDMDDLVKCMPSSVDLADDFASLLVD</sequence>
<evidence type="ECO:0000313" key="3">
    <source>
        <dbReference type="Proteomes" id="UP001642484"/>
    </source>
</evidence>
<dbReference type="PANTHER" id="PTHR13748">
    <property type="entry name" value="COBW-RELATED"/>
    <property type="match status" value="1"/>
</dbReference>
<name>A0ABP0IEV3_9DINO</name>
<dbReference type="Gene3D" id="3.40.50.300">
    <property type="entry name" value="P-loop containing nucleotide triphosphate hydrolases"/>
    <property type="match status" value="1"/>
</dbReference>
<gene>
    <name evidence="2" type="ORF">CCMP2556_LOCUS5887</name>
</gene>
<organism evidence="2 3">
    <name type="scientific">Durusdinium trenchii</name>
    <dbReference type="NCBI Taxonomy" id="1381693"/>
    <lineage>
        <taxon>Eukaryota</taxon>
        <taxon>Sar</taxon>
        <taxon>Alveolata</taxon>
        <taxon>Dinophyceae</taxon>
        <taxon>Suessiales</taxon>
        <taxon>Symbiodiniaceae</taxon>
        <taxon>Durusdinium</taxon>
    </lineage>
</organism>
<dbReference type="Pfam" id="PF02492">
    <property type="entry name" value="cobW"/>
    <property type="match status" value="1"/>
</dbReference>
<dbReference type="Proteomes" id="UP001642484">
    <property type="component" value="Unassembled WGS sequence"/>
</dbReference>
<dbReference type="InterPro" id="IPR027417">
    <property type="entry name" value="P-loop_NTPase"/>
</dbReference>
<proteinExistence type="predicted"/>
<keyword evidence="3" id="KW-1185">Reference proteome</keyword>